<reference evidence="2" key="1">
    <citation type="submission" date="2025-08" db="UniProtKB">
        <authorList>
            <consortium name="Ensembl"/>
        </authorList>
    </citation>
    <scope>IDENTIFICATION</scope>
</reference>
<reference evidence="2" key="2">
    <citation type="submission" date="2025-09" db="UniProtKB">
        <authorList>
            <consortium name="Ensembl"/>
        </authorList>
    </citation>
    <scope>IDENTIFICATION</scope>
</reference>
<protein>
    <submittedName>
        <fullName evidence="2">Uncharacterized protein</fullName>
    </submittedName>
</protein>
<evidence type="ECO:0000313" key="2">
    <source>
        <dbReference type="Ensembl" id="ENSCCEP00000005118.1"/>
    </source>
</evidence>
<evidence type="ECO:0000313" key="3">
    <source>
        <dbReference type="Proteomes" id="UP000694410"/>
    </source>
</evidence>
<dbReference type="AlphaFoldDB" id="A0A8C0Z9W8"/>
<sequence length="100" mass="10567">MDSGVRIFNVEPLMEKGHLDAEQVGSVGLVEMLHRSNLLAIVGGGSHPKFPDASGAPQNLGGFPNSLTDLPKPGGHPESGLSPTPFWRGPRYWGSPSEPP</sequence>
<accession>A0A8C0Z9W8</accession>
<dbReference type="Proteomes" id="UP000694410">
    <property type="component" value="Unplaced"/>
</dbReference>
<proteinExistence type="predicted"/>
<keyword evidence="3" id="KW-1185">Reference proteome</keyword>
<evidence type="ECO:0000256" key="1">
    <source>
        <dbReference type="SAM" id="MobiDB-lite"/>
    </source>
</evidence>
<organism evidence="2 3">
    <name type="scientific">Cyanistes caeruleus</name>
    <name type="common">Eurasian blue tit</name>
    <name type="synonym">Parus caeruleus</name>
    <dbReference type="NCBI Taxonomy" id="156563"/>
    <lineage>
        <taxon>Eukaryota</taxon>
        <taxon>Metazoa</taxon>
        <taxon>Chordata</taxon>
        <taxon>Craniata</taxon>
        <taxon>Vertebrata</taxon>
        <taxon>Euteleostomi</taxon>
        <taxon>Archelosauria</taxon>
        <taxon>Archosauria</taxon>
        <taxon>Dinosauria</taxon>
        <taxon>Saurischia</taxon>
        <taxon>Theropoda</taxon>
        <taxon>Coelurosauria</taxon>
        <taxon>Aves</taxon>
        <taxon>Neognathae</taxon>
        <taxon>Neoaves</taxon>
        <taxon>Telluraves</taxon>
        <taxon>Australaves</taxon>
        <taxon>Passeriformes</taxon>
        <taxon>Paridae</taxon>
        <taxon>Cyanistes</taxon>
    </lineage>
</organism>
<feature type="region of interest" description="Disordered" evidence="1">
    <location>
        <begin position="49"/>
        <end position="100"/>
    </location>
</feature>
<name>A0A8C0Z9W8_CYACU</name>
<dbReference type="Ensembl" id="ENSCCET00000008435.1">
    <property type="protein sequence ID" value="ENSCCEP00000005118.1"/>
    <property type="gene ID" value="ENSCCEG00000005620.1"/>
</dbReference>